<evidence type="ECO:0000313" key="1">
    <source>
        <dbReference type="EMBL" id="KAI8421916.1"/>
    </source>
</evidence>
<dbReference type="Proteomes" id="UP001064048">
    <property type="component" value="Chromosome 16"/>
</dbReference>
<reference evidence="1 2" key="1">
    <citation type="journal article" date="2022" name="Genome Biol. Evol.">
        <title>The Spruce Budworm Genome: Reconstructing the Evolutionary History of Antifreeze Proteins.</title>
        <authorList>
            <person name="Beliveau C."/>
            <person name="Gagne P."/>
            <person name="Picq S."/>
            <person name="Vernygora O."/>
            <person name="Keeling C.I."/>
            <person name="Pinkney K."/>
            <person name="Doucet D."/>
            <person name="Wen F."/>
            <person name="Johnston J.S."/>
            <person name="Maaroufi H."/>
            <person name="Boyle B."/>
            <person name="Laroche J."/>
            <person name="Dewar K."/>
            <person name="Juretic N."/>
            <person name="Blackburn G."/>
            <person name="Nisole A."/>
            <person name="Brunet B."/>
            <person name="Brandao M."/>
            <person name="Lumley L."/>
            <person name="Duan J."/>
            <person name="Quan G."/>
            <person name="Lucarotti C.J."/>
            <person name="Roe A.D."/>
            <person name="Sperling F.A.H."/>
            <person name="Levesque R.C."/>
            <person name="Cusson M."/>
        </authorList>
    </citation>
    <scope>NUCLEOTIDE SEQUENCE [LARGE SCALE GENOMIC DNA]</scope>
    <source>
        <strain evidence="1">Glfc:IPQL:Cfum</strain>
    </source>
</reference>
<protein>
    <submittedName>
        <fullName evidence="1">Uncharacterized protein</fullName>
    </submittedName>
</protein>
<name>A0ACC0JCT4_CHOFU</name>
<keyword evidence="2" id="KW-1185">Reference proteome</keyword>
<organism evidence="1 2">
    <name type="scientific">Choristoneura fumiferana</name>
    <name type="common">Spruce budworm moth</name>
    <name type="synonym">Archips fumiferana</name>
    <dbReference type="NCBI Taxonomy" id="7141"/>
    <lineage>
        <taxon>Eukaryota</taxon>
        <taxon>Metazoa</taxon>
        <taxon>Ecdysozoa</taxon>
        <taxon>Arthropoda</taxon>
        <taxon>Hexapoda</taxon>
        <taxon>Insecta</taxon>
        <taxon>Pterygota</taxon>
        <taxon>Neoptera</taxon>
        <taxon>Endopterygota</taxon>
        <taxon>Lepidoptera</taxon>
        <taxon>Glossata</taxon>
        <taxon>Ditrysia</taxon>
        <taxon>Tortricoidea</taxon>
        <taxon>Tortricidae</taxon>
        <taxon>Tortricinae</taxon>
        <taxon>Choristoneura</taxon>
    </lineage>
</organism>
<evidence type="ECO:0000313" key="2">
    <source>
        <dbReference type="Proteomes" id="UP001064048"/>
    </source>
</evidence>
<sequence length="394" mass="44549">MDPFIIAAILSAIVIVVLSITFLRVFQVKPQTAGGARPVPQRDGGPGRVQAVRNQRARMRANARNQAAFEEEEPGVAEEADEEGGQDAQKIDFDDKMGAKKRAKLEAKMEKKKAREAEEQMREMKKKKNEELEEERKKAEEKLEVNISSHARTNTAARAATEELRAHVRRMLRRGGEGGGELALPRAQSAEEERKREEAARKAEEERKKREQEEYEALRAAFTVEGEGFDEEEQEGDSLLKDFVDYIKAQKVVLLEDLAAHFKLKTQAAIDRITDLQASGELTGVIDDRGKFIFISQKELEDVAKFIKQRGRLQDIRLGGIGINSGMVFMEKSVYSGFNLHSQMSPEQILPISLACSNCAWGAPVWLRVSAREWWIRRAIDDNNAPIGFWWIEV</sequence>
<dbReference type="EMBL" id="CM046116">
    <property type="protein sequence ID" value="KAI8421916.1"/>
    <property type="molecule type" value="Genomic_DNA"/>
</dbReference>
<proteinExistence type="predicted"/>
<gene>
    <name evidence="1" type="ORF">MSG28_009839</name>
</gene>
<accession>A0ACC0JCT4</accession>
<comment type="caution">
    <text evidence="1">The sequence shown here is derived from an EMBL/GenBank/DDBJ whole genome shotgun (WGS) entry which is preliminary data.</text>
</comment>